<evidence type="ECO:0000256" key="3">
    <source>
        <dbReference type="SAM" id="SignalP"/>
    </source>
</evidence>
<accession>A0A084JU77</accession>
<proteinExistence type="predicted"/>
<keyword evidence="2" id="KW-0677">Repeat</keyword>
<dbReference type="PANTHER" id="PTHR46708:SF2">
    <property type="entry name" value="FIBRONECTIN TYPE-III DOMAIN-CONTAINING PROTEIN"/>
    <property type="match status" value="1"/>
</dbReference>
<dbReference type="Pfam" id="PF18962">
    <property type="entry name" value="Por_Secre_tail"/>
    <property type="match status" value="1"/>
</dbReference>
<feature type="domain" description="Fibronectin type-III" evidence="4">
    <location>
        <begin position="778"/>
        <end position="868"/>
    </location>
</feature>
<dbReference type="CDD" id="cd00063">
    <property type="entry name" value="FN3"/>
    <property type="match status" value="4"/>
</dbReference>
<evidence type="ECO:0000256" key="2">
    <source>
        <dbReference type="ARBA" id="ARBA00022737"/>
    </source>
</evidence>
<keyword evidence="1 3" id="KW-0732">Signal</keyword>
<feature type="domain" description="Fibronectin type-III" evidence="4">
    <location>
        <begin position="682"/>
        <end position="775"/>
    </location>
</feature>
<dbReference type="InterPro" id="IPR050991">
    <property type="entry name" value="ECM_Regulatory_Proteins"/>
</dbReference>
<feature type="chain" id="PRO_5001777389" description="Fibronectin type-III domain-containing protein" evidence="3">
    <location>
        <begin position="33"/>
        <end position="1671"/>
    </location>
</feature>
<feature type="domain" description="Fibronectin type-III" evidence="4">
    <location>
        <begin position="157"/>
        <end position="247"/>
    </location>
</feature>
<name>A0A084JU77_NONUL</name>
<evidence type="ECO:0000313" key="5">
    <source>
        <dbReference type="EMBL" id="KEZ92511.1"/>
    </source>
</evidence>
<organism evidence="5 6">
    <name type="scientific">Nonlabens ulvanivorans</name>
    <name type="common">Persicivirga ulvanivorans</name>
    <dbReference type="NCBI Taxonomy" id="906888"/>
    <lineage>
        <taxon>Bacteria</taxon>
        <taxon>Pseudomonadati</taxon>
        <taxon>Bacteroidota</taxon>
        <taxon>Flavobacteriia</taxon>
        <taxon>Flavobacteriales</taxon>
        <taxon>Flavobacteriaceae</taxon>
        <taxon>Nonlabens</taxon>
    </lineage>
</organism>
<dbReference type="PROSITE" id="PS50853">
    <property type="entry name" value="FN3"/>
    <property type="match status" value="4"/>
</dbReference>
<reference evidence="5 6" key="1">
    <citation type="submission" date="2014-07" db="EMBL/GenBank/DDBJ databases">
        <title>Draft genome sequence of Nonlabens ulvanivorans, an ulvan degrading bacterium.</title>
        <authorList>
            <person name="Kopel M."/>
            <person name="Helbert W."/>
            <person name="Henrissat B."/>
            <person name="Doniger T."/>
            <person name="Banin E."/>
        </authorList>
    </citation>
    <scope>NUCLEOTIDE SEQUENCE [LARGE SCALE GENOMIC DNA]</scope>
    <source>
        <strain evidence="5 6">PLR</strain>
    </source>
</reference>
<sequence length="1671" mass="176432">MIYLNSLINYKSTKMKIKLLLALLFMSIGVQAQLCTDTNTASGDDNDPVVVSFSTFTCAQGQPLTSLSLTTTNTSSNCNSWYSYIISVTHAGGTETTTGNCNVTDLDIATFNGASINLNTVTDISITSFDDDNYAAGDSVTINASLQIGFVPPTCPLPTALTSLMITDSSADLSWTAGGIEVLWDVEYGSTGFTLGSGTLINDTTNNPYSVSGLSANTSYDFYVKAKCSPTEESSWAGPFSFTTSCALFNIPFSENFDSSTTGSSSNTNAPNCWSFIDSGSGYVYVYDNSATNVQSGAKSYRFYNGLDSSGDYMLISPEIAELTTDGVQVQFSAKGANGQELELGTITDPNNASTFTVVATTTLTSSSFEDIEINIPTSTDSFFAVRHGQTGTYDSYYLDDFSFNALPSCVPPTGLTASNIMSSSADLSWASGGSGESSWEVEYGADGFTQGSGTTITPATNPVNTTGLMSNTDYDYYVRAFCGASDYSEWVGPFSFTTLCAAEIPDYLEDFSSYIPSCWVEAVDGDPVNGPSSLGSSLWAEEEFAHLGSGLGGVNVNIYLTGDIEWLLSPQFDLSAGGYEINLDVAFTDYDDTTQGVFDSDDDVRLLYTLDGVTWNTIVQWNAANGNTPAAGGETFNADLSAITGSNVQFAIYSDEGATASGDKDFHIDNFQVRTIPSCQEPTNLAVTNITATSADLAWTVSGSAETMWDVEYGITGFTQGGVASTIVDNTSNNPYNASSLTESTDYDFYVRAHCGVGNESTWAGPFSFSTPASCLIPTALSAANITATSVDLSWTSGGSGEASWEVEYGVDGFTQGAGNIITPATNPYNLNGLTANTAYDYYVRANCGGGDFSEWVGPYSFTTACIAISSFPAFEDFEANNNCLDSQVTTGTTGWVRDASGGSGDISSSYDGLGFMEKNYTSSVAEFYSEPYDLSSESGNFRINVWLHRHGSAHINDNYDIYFNSSKSLTGATLISSMKSDVDEAPVVPSTGWYNYIYDVPTAYNSSNSVYFIVVGTTTAGFSSYDLGIDNLMMEKSPVDYIWNGTSWNNTPEGNITSSDNMIIQPGTMPSLTTAIAVGDLTIESGAAIEASNGDITVSGAVINNGSILGTSSVSLNGSVNITGTGTMTNLTAQTGSSSVMGPQSISQELIVNSGAQLDSSGNITLVSNAMGTARADLAASNSIQGDVNVERYIPAGNRAFRFIGSTVSGPSVYDSWQEAGVNATGFGVQVTGTAGTAGTVNATTGHDETTTGNASMFKWDASNQSWTTVTNTKTEILNAGDYYRLFVRGDRMTDLAAATSPAHTETTLRASGSLMTGSMTVTPGIASGEFFAFANPYQSKLSTENIVATGVGADMYYWDPALGEFGGYSAIPYASASGTVGSAGVATNVLDAGQAVFFVDNGGSASVAIAESNKVDGTTNGGVFNVAPLQQALRLKIYQTSRFNNGQTESDGLYLDFNAAHNVNVDSNDAIKLNGLNVNMAIGKSTGELLTVERRTLPSVNECLELNITNYLTTAYTINATVDVLPGLTAYLKDNFTGAMTELVQGTSTAVDFTVDMNNAQSLDALRFELVFQVVTLSNEDVAFGSNLSIYPNPVKGDTVTINIGNASVEKAQVQVFNTLGQQVMSNDYNNLSNGVIELSNLSDLSNGVYIINISSGDATTTLRFIKE</sequence>
<dbReference type="InterPro" id="IPR013783">
    <property type="entry name" value="Ig-like_fold"/>
</dbReference>
<dbReference type="InterPro" id="IPR003961">
    <property type="entry name" value="FN3_dom"/>
</dbReference>
<evidence type="ECO:0000313" key="6">
    <source>
        <dbReference type="Proteomes" id="UP000028531"/>
    </source>
</evidence>
<protein>
    <recommendedName>
        <fullName evidence="4">Fibronectin type-III domain-containing protein</fullName>
    </recommendedName>
</protein>
<dbReference type="EMBL" id="JPJI01000032">
    <property type="protein sequence ID" value="KEZ92511.1"/>
    <property type="molecule type" value="Genomic_DNA"/>
</dbReference>
<comment type="caution">
    <text evidence="5">The sequence shown here is derived from an EMBL/GenBank/DDBJ whole genome shotgun (WGS) entry which is preliminary data.</text>
</comment>
<dbReference type="InterPro" id="IPR026444">
    <property type="entry name" value="Secre_tail"/>
</dbReference>
<dbReference type="InterPro" id="IPR036116">
    <property type="entry name" value="FN3_sf"/>
</dbReference>
<feature type="domain" description="Fibronectin type-III" evidence="4">
    <location>
        <begin position="412"/>
        <end position="502"/>
    </location>
</feature>
<dbReference type="PANTHER" id="PTHR46708">
    <property type="entry name" value="TENASCIN"/>
    <property type="match status" value="1"/>
</dbReference>
<feature type="signal peptide" evidence="3">
    <location>
        <begin position="1"/>
        <end position="32"/>
    </location>
</feature>
<dbReference type="SMART" id="SM00060">
    <property type="entry name" value="FN3"/>
    <property type="match status" value="4"/>
</dbReference>
<dbReference type="Gene3D" id="2.60.40.10">
    <property type="entry name" value="Immunoglobulins"/>
    <property type="match status" value="4"/>
</dbReference>
<dbReference type="Pfam" id="PF00041">
    <property type="entry name" value="fn3"/>
    <property type="match status" value="3"/>
</dbReference>
<gene>
    <name evidence="5" type="ORF">IL45_10200</name>
</gene>
<dbReference type="NCBIfam" id="TIGR04183">
    <property type="entry name" value="Por_Secre_tail"/>
    <property type="match status" value="1"/>
</dbReference>
<evidence type="ECO:0000256" key="1">
    <source>
        <dbReference type="ARBA" id="ARBA00022729"/>
    </source>
</evidence>
<dbReference type="Proteomes" id="UP000028531">
    <property type="component" value="Unassembled WGS sequence"/>
</dbReference>
<evidence type="ECO:0000259" key="4">
    <source>
        <dbReference type="PROSITE" id="PS50853"/>
    </source>
</evidence>
<dbReference type="SUPFAM" id="SSF49265">
    <property type="entry name" value="Fibronectin type III"/>
    <property type="match status" value="3"/>
</dbReference>